<reference evidence="2" key="1">
    <citation type="submission" date="2021-02" db="EMBL/GenBank/DDBJ databases">
        <authorList>
            <person name="Nowell W R."/>
        </authorList>
    </citation>
    <scope>NUCLEOTIDE SEQUENCE</scope>
</reference>
<dbReference type="Proteomes" id="UP000663832">
    <property type="component" value="Unassembled WGS sequence"/>
</dbReference>
<dbReference type="EMBL" id="CAJNOM010000266">
    <property type="protein sequence ID" value="CAF1300816.1"/>
    <property type="molecule type" value="Genomic_DNA"/>
</dbReference>
<gene>
    <name evidence="1" type="ORF">BJG266_LOCUS28172</name>
    <name evidence="2" type="ORF">QVE165_LOCUS31233</name>
</gene>
<organism evidence="2 3">
    <name type="scientific">Adineta steineri</name>
    <dbReference type="NCBI Taxonomy" id="433720"/>
    <lineage>
        <taxon>Eukaryota</taxon>
        <taxon>Metazoa</taxon>
        <taxon>Spiralia</taxon>
        <taxon>Gnathifera</taxon>
        <taxon>Rotifera</taxon>
        <taxon>Eurotatoria</taxon>
        <taxon>Bdelloidea</taxon>
        <taxon>Adinetida</taxon>
        <taxon>Adinetidae</taxon>
        <taxon>Adineta</taxon>
    </lineage>
</organism>
<keyword evidence="3" id="KW-1185">Reference proteome</keyword>
<accession>A0A815DP29</accession>
<name>A0A815DP29_9BILA</name>
<protein>
    <submittedName>
        <fullName evidence="2">Uncharacterized protein</fullName>
    </submittedName>
</protein>
<dbReference type="EMBL" id="CAJNOI010000281">
    <property type="protein sequence ID" value="CAF1224617.1"/>
    <property type="molecule type" value="Genomic_DNA"/>
</dbReference>
<dbReference type="Gene3D" id="3.30.530.20">
    <property type="match status" value="1"/>
</dbReference>
<sequence length="186" mass="21861">MASTLPPYIKYLSAFVLIFGILYKYEIPTTDNKTFLLTKKSTLQYNKSHVYQIITNIDRYALWYPNVVRVEQSKPISSGSKKQVDGKYQLITKIPLIGDISSELTIHTKDRPKRFVYSVDSWLLEVNSIELKDNSNNINSTDIQWTVYTKRRSMLFQYLILPFAKFYKNQLVREALFTLMLQIRNL</sequence>
<dbReference type="InterPro" id="IPR023393">
    <property type="entry name" value="START-like_dom_sf"/>
</dbReference>
<dbReference type="Proteomes" id="UP000663877">
    <property type="component" value="Unassembled WGS sequence"/>
</dbReference>
<evidence type="ECO:0000313" key="2">
    <source>
        <dbReference type="EMBL" id="CAF1300816.1"/>
    </source>
</evidence>
<dbReference type="OrthoDB" id="9979483at2759"/>
<proteinExistence type="predicted"/>
<dbReference type="SUPFAM" id="SSF55961">
    <property type="entry name" value="Bet v1-like"/>
    <property type="match status" value="1"/>
</dbReference>
<dbReference type="AlphaFoldDB" id="A0A815DP29"/>
<evidence type="ECO:0000313" key="1">
    <source>
        <dbReference type="EMBL" id="CAF1224617.1"/>
    </source>
</evidence>
<evidence type="ECO:0000313" key="3">
    <source>
        <dbReference type="Proteomes" id="UP000663832"/>
    </source>
</evidence>
<comment type="caution">
    <text evidence="2">The sequence shown here is derived from an EMBL/GenBank/DDBJ whole genome shotgun (WGS) entry which is preliminary data.</text>
</comment>